<dbReference type="PRINTS" id="PR00723">
    <property type="entry name" value="SUBTILISIN"/>
</dbReference>
<evidence type="ECO:0000256" key="2">
    <source>
        <dbReference type="ARBA" id="ARBA00022670"/>
    </source>
</evidence>
<keyword evidence="2" id="KW-0645">Protease</keyword>
<sequence length="621" mass="64102">MKNKKIALSITTALILGFISITGAGSLSAVQVNVSPANTDTRNVQPISRSSASRPTMVAGEILVKFKNTLSANNVSELVYGMGGSVEKKIGNHNLRVVTLPANMSVQQAVSNFAADSNVVHAQPNYLYYPSLVPNDAEYDQVWGLNNAGQTIDTGSYPINNPGSAGSDMDAELAWDIITDCSAIVVAVIDTSINYTHEDLASNMWAGGAGFDFVDNDDDPMATDGQIHGTHVAGTIGARGNNGAGTTGVCWQVQIMALRVLGPNGGSTTEVIQAIEFAADNGAHVINMSLGGAGGFDPLFSDSITYARDRDVVVVVAAGNGDVNGIGIDTDAAGNAIYPCNFTQDNLVCVAALDQAYSLADFSNTGTTSVDVGAPGTNVLSTWPGTTVSESFASDWLQAGSGWGITSACARITGSPAALYNPANDWCNTPSSTYANDSDATMYKNFNLDGVLAAELTVLGIIETESDLDSVRIYADAAGGNPNTTVPLFDFSGAGQGRIALSLATCLTSTCTVGVRLTSDALNADAGAAFFNMEIQRVENNSIVYQSINGTSMASPNVAGIAALVRAYNPQYNYLDTVNAILAGGQNTPALASTTTTGMAANAMGSLSFINPPTGVSATSP</sequence>
<dbReference type="InterPro" id="IPR050131">
    <property type="entry name" value="Peptidase_S8_subtilisin-like"/>
</dbReference>
<dbReference type="InterPro" id="IPR023828">
    <property type="entry name" value="Peptidase_S8_Ser-AS"/>
</dbReference>
<dbReference type="PROSITE" id="PS00138">
    <property type="entry name" value="SUBTILASE_SER"/>
    <property type="match status" value="1"/>
</dbReference>
<evidence type="ECO:0000313" key="7">
    <source>
        <dbReference type="EMBL" id="VAW93915.1"/>
    </source>
</evidence>
<accession>A0A3B0ZKB4</accession>
<dbReference type="GO" id="GO:0006508">
    <property type="term" value="P:proteolysis"/>
    <property type="evidence" value="ECO:0007669"/>
    <property type="project" value="UniProtKB-KW"/>
</dbReference>
<dbReference type="SUPFAM" id="SSF52743">
    <property type="entry name" value="Subtilisin-like"/>
    <property type="match status" value="1"/>
</dbReference>
<evidence type="ECO:0000256" key="3">
    <source>
        <dbReference type="ARBA" id="ARBA00022801"/>
    </source>
</evidence>
<feature type="domain" description="Peptidase S8/S53" evidence="5">
    <location>
        <begin position="183"/>
        <end position="428"/>
    </location>
</feature>
<proteinExistence type="inferred from homology"/>
<dbReference type="Pfam" id="PF00082">
    <property type="entry name" value="Peptidase_S8"/>
    <property type="match status" value="2"/>
</dbReference>
<keyword evidence="4" id="KW-0720">Serine protease</keyword>
<reference evidence="7" key="1">
    <citation type="submission" date="2018-06" db="EMBL/GenBank/DDBJ databases">
        <authorList>
            <person name="Zhirakovskaya E."/>
        </authorList>
    </citation>
    <scope>NUCLEOTIDE SEQUENCE</scope>
</reference>
<dbReference type="EMBL" id="UOFR01000023">
    <property type="protein sequence ID" value="VAW93915.1"/>
    <property type="molecule type" value="Genomic_DNA"/>
</dbReference>
<organism evidence="7">
    <name type="scientific">hydrothermal vent metagenome</name>
    <dbReference type="NCBI Taxonomy" id="652676"/>
    <lineage>
        <taxon>unclassified sequences</taxon>
        <taxon>metagenomes</taxon>
        <taxon>ecological metagenomes</taxon>
    </lineage>
</organism>
<name>A0A3B0ZKB4_9ZZZZ</name>
<dbReference type="InterPro" id="IPR000209">
    <property type="entry name" value="Peptidase_S8/S53_dom"/>
</dbReference>
<keyword evidence="3" id="KW-0378">Hydrolase</keyword>
<dbReference type="InterPro" id="IPR022398">
    <property type="entry name" value="Peptidase_S8_His-AS"/>
</dbReference>
<dbReference type="PANTHER" id="PTHR43806:SF11">
    <property type="entry name" value="CEREVISIN-RELATED"/>
    <property type="match status" value="1"/>
</dbReference>
<comment type="similarity">
    <text evidence="1">Belongs to the peptidase S8 family.</text>
</comment>
<feature type="domain" description="Peptidase S8/S53" evidence="5">
    <location>
        <begin position="537"/>
        <end position="573"/>
    </location>
</feature>
<dbReference type="Gene3D" id="3.40.50.200">
    <property type="entry name" value="Peptidase S8/S53 domain"/>
    <property type="match status" value="2"/>
</dbReference>
<dbReference type="InterPro" id="IPR054399">
    <property type="entry name" value="Fervidolysin-like_N_prodom"/>
</dbReference>
<dbReference type="InterPro" id="IPR036852">
    <property type="entry name" value="Peptidase_S8/S53_dom_sf"/>
</dbReference>
<evidence type="ECO:0000256" key="4">
    <source>
        <dbReference type="ARBA" id="ARBA00022825"/>
    </source>
</evidence>
<dbReference type="GO" id="GO:0004252">
    <property type="term" value="F:serine-type endopeptidase activity"/>
    <property type="evidence" value="ECO:0007669"/>
    <property type="project" value="InterPro"/>
</dbReference>
<dbReference type="Pfam" id="PF22148">
    <property type="entry name" value="Fervidolysin_NPro-like"/>
    <property type="match status" value="1"/>
</dbReference>
<evidence type="ECO:0000256" key="1">
    <source>
        <dbReference type="ARBA" id="ARBA00011073"/>
    </source>
</evidence>
<dbReference type="InterPro" id="IPR015500">
    <property type="entry name" value="Peptidase_S8_subtilisin-rel"/>
</dbReference>
<gene>
    <name evidence="7" type="ORF">MNBD_GAMMA21-188</name>
</gene>
<dbReference type="AlphaFoldDB" id="A0A3B0ZKB4"/>
<feature type="domain" description="Fervidolysin-like N-terminal prodomain" evidence="6">
    <location>
        <begin position="55"/>
        <end position="125"/>
    </location>
</feature>
<evidence type="ECO:0000259" key="6">
    <source>
        <dbReference type="Pfam" id="PF22148"/>
    </source>
</evidence>
<dbReference type="PROSITE" id="PS51892">
    <property type="entry name" value="SUBTILASE"/>
    <property type="match status" value="1"/>
</dbReference>
<evidence type="ECO:0000259" key="5">
    <source>
        <dbReference type="Pfam" id="PF00082"/>
    </source>
</evidence>
<protein>
    <recommendedName>
        <fullName evidence="8">Peptidase S8/S53 domain-containing protein</fullName>
    </recommendedName>
</protein>
<dbReference type="PANTHER" id="PTHR43806">
    <property type="entry name" value="PEPTIDASE S8"/>
    <property type="match status" value="1"/>
</dbReference>
<dbReference type="PROSITE" id="PS00137">
    <property type="entry name" value="SUBTILASE_HIS"/>
    <property type="match status" value="1"/>
</dbReference>
<evidence type="ECO:0008006" key="8">
    <source>
        <dbReference type="Google" id="ProtNLM"/>
    </source>
</evidence>